<proteinExistence type="predicted"/>
<accession>A0ABV6PLG8</accession>
<dbReference type="InterPro" id="IPR036388">
    <property type="entry name" value="WH-like_DNA-bd_sf"/>
</dbReference>
<evidence type="ECO:0000313" key="2">
    <source>
        <dbReference type="EMBL" id="MFC0590409.1"/>
    </source>
</evidence>
<organism evidence="2 3">
    <name type="scientific">Novosphingobium aquiterrae</name>
    <dbReference type="NCBI Taxonomy" id="624388"/>
    <lineage>
        <taxon>Bacteria</taxon>
        <taxon>Pseudomonadati</taxon>
        <taxon>Pseudomonadota</taxon>
        <taxon>Alphaproteobacteria</taxon>
        <taxon>Sphingomonadales</taxon>
        <taxon>Sphingomonadaceae</taxon>
        <taxon>Novosphingobium</taxon>
    </lineage>
</organism>
<dbReference type="RefSeq" id="WP_379481872.1">
    <property type="nucleotide sequence ID" value="NZ_JBHLTL010000011.1"/>
</dbReference>
<keyword evidence="3" id="KW-1185">Reference proteome</keyword>
<sequence length="110" mass="11710">MTDSSDAIALATKPHTKRPRKMAREPMDAASGGYAAAEATSTPTKRKSKADQVLSLLKRPEGATIDQLVAATGWLPHTTRAALTGLKKKGHAVTSEKLQGQGRVYRLKSA</sequence>
<dbReference type="Pfam" id="PF11994">
    <property type="entry name" value="DUF3489"/>
    <property type="match status" value="1"/>
</dbReference>
<name>A0ABV6PLG8_9SPHN</name>
<protein>
    <submittedName>
        <fullName evidence="2">DUF3489 domain-containing protein</fullName>
    </submittedName>
</protein>
<reference evidence="2 3" key="1">
    <citation type="submission" date="2024-09" db="EMBL/GenBank/DDBJ databases">
        <authorList>
            <person name="Sun Q."/>
            <person name="Mori K."/>
        </authorList>
    </citation>
    <scope>NUCLEOTIDE SEQUENCE [LARGE SCALE GENOMIC DNA]</scope>
    <source>
        <strain evidence="2 3">NCAIM B.02537</strain>
    </source>
</reference>
<feature type="compositionally biased region" description="Low complexity" evidence="1">
    <location>
        <begin position="29"/>
        <end position="42"/>
    </location>
</feature>
<feature type="region of interest" description="Disordered" evidence="1">
    <location>
        <begin position="1"/>
        <end position="51"/>
    </location>
</feature>
<evidence type="ECO:0000256" key="1">
    <source>
        <dbReference type="SAM" id="MobiDB-lite"/>
    </source>
</evidence>
<gene>
    <name evidence="2" type="ORF">ACFFF7_13425</name>
</gene>
<dbReference type="EMBL" id="JBHLTL010000011">
    <property type="protein sequence ID" value="MFC0590409.1"/>
    <property type="molecule type" value="Genomic_DNA"/>
</dbReference>
<dbReference type="Gene3D" id="1.10.10.10">
    <property type="entry name" value="Winged helix-like DNA-binding domain superfamily/Winged helix DNA-binding domain"/>
    <property type="match status" value="1"/>
</dbReference>
<comment type="caution">
    <text evidence="2">The sequence shown here is derived from an EMBL/GenBank/DDBJ whole genome shotgun (WGS) entry which is preliminary data.</text>
</comment>
<evidence type="ECO:0000313" key="3">
    <source>
        <dbReference type="Proteomes" id="UP001589943"/>
    </source>
</evidence>
<dbReference type="InterPro" id="IPR021880">
    <property type="entry name" value="DUF3489"/>
</dbReference>
<dbReference type="Proteomes" id="UP001589943">
    <property type="component" value="Unassembled WGS sequence"/>
</dbReference>